<evidence type="ECO:0000256" key="5">
    <source>
        <dbReference type="ARBA" id="ARBA00012518"/>
    </source>
</evidence>
<evidence type="ECO:0000256" key="14">
    <source>
        <dbReference type="ARBA" id="ARBA00023306"/>
    </source>
</evidence>
<evidence type="ECO:0000256" key="11">
    <source>
        <dbReference type="ARBA" id="ARBA00022960"/>
    </source>
</evidence>
<dbReference type="EC" id="1.3.1.98" evidence="5"/>
<dbReference type="Pfam" id="PF02873">
    <property type="entry name" value="MurB_C"/>
    <property type="match status" value="1"/>
</dbReference>
<dbReference type="SUPFAM" id="SSF56176">
    <property type="entry name" value="FAD-binding/transporter-associated domain-like"/>
    <property type="match status" value="1"/>
</dbReference>
<keyword evidence="10" id="KW-0521">NADP</keyword>
<protein>
    <recommendedName>
        <fullName evidence="5">UDP-N-acetylmuramate dehydrogenase</fullName>
        <ecNumber evidence="5">1.3.1.98</ecNumber>
    </recommendedName>
</protein>
<dbReference type="Pfam" id="PF01565">
    <property type="entry name" value="FAD_binding_4"/>
    <property type="match status" value="1"/>
</dbReference>
<evidence type="ECO:0000256" key="10">
    <source>
        <dbReference type="ARBA" id="ARBA00022857"/>
    </source>
</evidence>
<keyword evidence="14" id="KW-0131">Cell cycle</keyword>
<dbReference type="Gene3D" id="3.30.43.10">
    <property type="entry name" value="Uridine Diphospho-n-acetylenolpyruvylglucosamine Reductase, domain 2"/>
    <property type="match status" value="1"/>
</dbReference>
<dbReference type="InterPro" id="IPR016166">
    <property type="entry name" value="FAD-bd_PCMH"/>
</dbReference>
<feature type="domain" description="FAD-binding PCMH-type" evidence="17">
    <location>
        <begin position="28"/>
        <end position="189"/>
    </location>
</feature>
<evidence type="ECO:0000256" key="15">
    <source>
        <dbReference type="ARBA" id="ARBA00023316"/>
    </source>
</evidence>
<dbReference type="GO" id="GO:0008762">
    <property type="term" value="F:UDP-N-acetylmuramate dehydrogenase activity"/>
    <property type="evidence" value="ECO:0007669"/>
    <property type="project" value="UniProtKB-EC"/>
</dbReference>
<comment type="subcellular location">
    <subcellularLocation>
        <location evidence="3">Cytoplasm</location>
    </subcellularLocation>
</comment>
<keyword evidence="7" id="KW-0132">Cell division</keyword>
<dbReference type="NCBIfam" id="TIGR00179">
    <property type="entry name" value="murB"/>
    <property type="match status" value="1"/>
</dbReference>
<evidence type="ECO:0000256" key="8">
    <source>
        <dbReference type="ARBA" id="ARBA00022630"/>
    </source>
</evidence>
<evidence type="ECO:0000256" key="16">
    <source>
        <dbReference type="ARBA" id="ARBA00048914"/>
    </source>
</evidence>
<evidence type="ECO:0000313" key="19">
    <source>
        <dbReference type="Proteomes" id="UP001174909"/>
    </source>
</evidence>
<evidence type="ECO:0000256" key="6">
    <source>
        <dbReference type="ARBA" id="ARBA00022490"/>
    </source>
</evidence>
<comment type="caution">
    <text evidence="18">The sequence shown here is derived from an EMBL/GenBank/DDBJ whole genome shotgun (WGS) entry which is preliminary data.</text>
</comment>
<dbReference type="GO" id="GO:0071949">
    <property type="term" value="F:FAD binding"/>
    <property type="evidence" value="ECO:0007669"/>
    <property type="project" value="InterPro"/>
</dbReference>
<comment type="catalytic activity">
    <reaction evidence="16">
        <text>UDP-N-acetyl-alpha-D-muramate + NADP(+) = UDP-N-acetyl-3-O-(1-carboxyvinyl)-alpha-D-glucosamine + NADPH + H(+)</text>
        <dbReference type="Rhea" id="RHEA:12248"/>
        <dbReference type="ChEBI" id="CHEBI:15378"/>
        <dbReference type="ChEBI" id="CHEBI:57783"/>
        <dbReference type="ChEBI" id="CHEBI:58349"/>
        <dbReference type="ChEBI" id="CHEBI:68483"/>
        <dbReference type="ChEBI" id="CHEBI:70757"/>
        <dbReference type="EC" id="1.3.1.98"/>
    </reaction>
</comment>
<evidence type="ECO:0000256" key="3">
    <source>
        <dbReference type="ARBA" id="ARBA00004496"/>
    </source>
</evidence>
<evidence type="ECO:0000313" key="18">
    <source>
        <dbReference type="EMBL" id="CAI8053383.1"/>
    </source>
</evidence>
<evidence type="ECO:0000256" key="2">
    <source>
        <dbReference type="ARBA" id="ARBA00003921"/>
    </source>
</evidence>
<dbReference type="EMBL" id="CASHTH010004086">
    <property type="protein sequence ID" value="CAI8053383.1"/>
    <property type="molecule type" value="Genomic_DNA"/>
</dbReference>
<keyword evidence="13" id="KW-0560">Oxidoreductase</keyword>
<organism evidence="18 19">
    <name type="scientific">Geodia barretti</name>
    <name type="common">Barrett's horny sponge</name>
    <dbReference type="NCBI Taxonomy" id="519541"/>
    <lineage>
        <taxon>Eukaryota</taxon>
        <taxon>Metazoa</taxon>
        <taxon>Porifera</taxon>
        <taxon>Demospongiae</taxon>
        <taxon>Heteroscleromorpha</taxon>
        <taxon>Tetractinellida</taxon>
        <taxon>Astrophorina</taxon>
        <taxon>Geodiidae</taxon>
        <taxon>Geodia</taxon>
    </lineage>
</organism>
<comment type="cofactor">
    <cofactor evidence="1">
        <name>FAD</name>
        <dbReference type="ChEBI" id="CHEBI:57692"/>
    </cofactor>
</comment>
<dbReference type="Proteomes" id="UP001174909">
    <property type="component" value="Unassembled WGS sequence"/>
</dbReference>
<keyword evidence="6" id="KW-0963">Cytoplasm</keyword>
<dbReference type="InterPro" id="IPR011601">
    <property type="entry name" value="MurB_C"/>
</dbReference>
<evidence type="ECO:0000256" key="9">
    <source>
        <dbReference type="ARBA" id="ARBA00022827"/>
    </source>
</evidence>
<name>A0AA35TS10_GEOBA</name>
<dbReference type="PANTHER" id="PTHR21071">
    <property type="entry name" value="UDP-N-ACETYLENOLPYRUVOYLGLUCOSAMINE REDUCTASE"/>
    <property type="match status" value="1"/>
</dbReference>
<dbReference type="InterPro" id="IPR016167">
    <property type="entry name" value="FAD-bd_PCMH_sub1"/>
</dbReference>
<keyword evidence="15" id="KW-0961">Cell wall biogenesis/degradation</keyword>
<dbReference type="PROSITE" id="PS51387">
    <property type="entry name" value="FAD_PCMH"/>
    <property type="match status" value="1"/>
</dbReference>
<dbReference type="Gene3D" id="3.30.465.10">
    <property type="match status" value="1"/>
</dbReference>
<accession>A0AA35TS10</accession>
<dbReference type="NCBIfam" id="NF010480">
    <property type="entry name" value="PRK13905.1"/>
    <property type="match status" value="1"/>
</dbReference>
<evidence type="ECO:0000256" key="4">
    <source>
        <dbReference type="ARBA" id="ARBA00004752"/>
    </source>
</evidence>
<gene>
    <name evidence="18" type="ORF">GBAR_LOCUS29194</name>
</gene>
<dbReference type="PANTHER" id="PTHR21071:SF4">
    <property type="entry name" value="UDP-N-ACETYLENOLPYRUVOYLGLUCOSAMINE REDUCTASE"/>
    <property type="match status" value="1"/>
</dbReference>
<comment type="function">
    <text evidence="2">Cell wall formation.</text>
</comment>
<dbReference type="AlphaFoldDB" id="A0AA35TS10"/>
<evidence type="ECO:0000256" key="7">
    <source>
        <dbReference type="ARBA" id="ARBA00022618"/>
    </source>
</evidence>
<dbReference type="InterPro" id="IPR003170">
    <property type="entry name" value="MurB"/>
</dbReference>
<evidence type="ECO:0000256" key="12">
    <source>
        <dbReference type="ARBA" id="ARBA00022984"/>
    </source>
</evidence>
<keyword evidence="8" id="KW-0285">Flavoprotein</keyword>
<keyword evidence="11" id="KW-0133">Cell shape</keyword>
<dbReference type="GO" id="GO:0051301">
    <property type="term" value="P:cell division"/>
    <property type="evidence" value="ECO:0007669"/>
    <property type="project" value="UniProtKB-KW"/>
</dbReference>
<evidence type="ECO:0000256" key="13">
    <source>
        <dbReference type="ARBA" id="ARBA00023002"/>
    </source>
</evidence>
<dbReference type="HAMAP" id="MF_00037">
    <property type="entry name" value="MurB"/>
    <property type="match status" value="1"/>
</dbReference>
<keyword evidence="12" id="KW-0573">Peptidoglycan synthesis</keyword>
<dbReference type="InterPro" id="IPR016169">
    <property type="entry name" value="FAD-bd_PCMH_sub2"/>
</dbReference>
<dbReference type="SUPFAM" id="SSF56194">
    <property type="entry name" value="Uridine diphospho-N-Acetylenolpyruvylglucosamine reductase, MurB, C-terminal domain"/>
    <property type="match status" value="1"/>
</dbReference>
<reference evidence="18" key="1">
    <citation type="submission" date="2023-03" db="EMBL/GenBank/DDBJ databases">
        <authorList>
            <person name="Steffen K."/>
            <person name="Cardenas P."/>
        </authorList>
    </citation>
    <scope>NUCLEOTIDE SEQUENCE</scope>
</reference>
<dbReference type="Gene3D" id="3.90.78.10">
    <property type="entry name" value="UDP-N-acetylenolpyruvoylglucosamine reductase, C-terminal domain"/>
    <property type="match status" value="1"/>
</dbReference>
<dbReference type="InterPro" id="IPR006094">
    <property type="entry name" value="Oxid_FAD_bind_N"/>
</dbReference>
<evidence type="ECO:0000256" key="1">
    <source>
        <dbReference type="ARBA" id="ARBA00001974"/>
    </source>
</evidence>
<keyword evidence="19" id="KW-1185">Reference proteome</keyword>
<dbReference type="GO" id="GO:0008360">
    <property type="term" value="P:regulation of cell shape"/>
    <property type="evidence" value="ECO:0007669"/>
    <property type="project" value="UniProtKB-KW"/>
</dbReference>
<dbReference type="InterPro" id="IPR036635">
    <property type="entry name" value="MurB_C_sf"/>
</dbReference>
<evidence type="ECO:0000259" key="17">
    <source>
        <dbReference type="PROSITE" id="PS51387"/>
    </source>
</evidence>
<dbReference type="GO" id="GO:0071555">
    <property type="term" value="P:cell wall organization"/>
    <property type="evidence" value="ECO:0007669"/>
    <property type="project" value="UniProtKB-KW"/>
</dbReference>
<keyword evidence="9" id="KW-0274">FAD</keyword>
<sequence>MADWDDRLPRVRGRYAFDVDLSRTVWFRAGGRADVVFRPADIDDLAHFLAARPADVPVTVVGLGSNLLVRDGGVEGVVVRLRQGFRDVRVRWDVGAGALDMNVARYCRDQGVDGLAFLSGIPGTIGGALRMNAGAYGYEMADVLVEARALDGDGTMHVLAPDAMGLSYRHSDVPDDWILVSAVLAGRRGDPAAIARHMEEINIAREASQPIRARTGGSTFTNPEGNKAWELIDEAGCRGLARGGAQISEQHCNFIVNAGGATASDIEGLGEEVRRRVEQKTGLSLRWEIRRIGRHGCWPEGTGEGEA</sequence>
<dbReference type="GO" id="GO:0005829">
    <property type="term" value="C:cytosol"/>
    <property type="evidence" value="ECO:0007669"/>
    <property type="project" value="TreeGrafter"/>
</dbReference>
<proteinExistence type="inferred from homology"/>
<comment type="pathway">
    <text evidence="4">Cell wall biogenesis; peptidoglycan biosynthesis.</text>
</comment>
<dbReference type="InterPro" id="IPR036318">
    <property type="entry name" value="FAD-bd_PCMH-like_sf"/>
</dbReference>